<sequence length="460" mass="48279">MPAAQRHAHDLRDDALTIWRSGVEAVDSERLVARSIRTWKNGLSINGTAWSARPHSRICVVGAGKAGAGMAAGLEAAVGPEWLSRITGWVNVPEDCVRPLQKIHLHGARPAGLNEPTAAGVTGTARILELVSELDPDDLCIVLISGGGSALLPAPLAGITLEDKQQVTRCLMRGGATIEELNGVRRALSQVKGGGLLRACRAGLLVTLIFSDVIGDPLETIASGPTINLPPDPKAALATLQRFAAVGGEAIPSRVIKALEQMSQQQVKSTAPICRAVQHVIGNNRVAVEAAARSAQRLGYSLLELKWDQPGEAANAGRLLAAQLMRLQEQLAVGAKGCVISGGETTVQLARTNGPQKGGRNQELVLAAAVEMLAAEQLQPFALLSGGTDGEDGPTDAAGAVIDLDVLQRIKQAQLDPQQFLSVNNSYPFFEQLDALIKTGPTHTNVMDLRVGLIGGEAVP</sequence>
<name>A0A1I3HXK8_9PLAN</name>
<dbReference type="SUPFAM" id="SSF82544">
    <property type="entry name" value="GckA/TtuD-like"/>
    <property type="match status" value="1"/>
</dbReference>
<keyword evidence="3" id="KW-0670">Pyruvate</keyword>
<accession>A0A1I3HXK8</accession>
<organism evidence="3 4">
    <name type="scientific">Planctomicrobium piriforme</name>
    <dbReference type="NCBI Taxonomy" id="1576369"/>
    <lineage>
        <taxon>Bacteria</taxon>
        <taxon>Pseudomonadati</taxon>
        <taxon>Planctomycetota</taxon>
        <taxon>Planctomycetia</taxon>
        <taxon>Planctomycetales</taxon>
        <taxon>Planctomycetaceae</taxon>
        <taxon>Planctomicrobium</taxon>
    </lineage>
</organism>
<dbReference type="STRING" id="1576369.SAMN05421753_108233"/>
<evidence type="ECO:0000259" key="2">
    <source>
        <dbReference type="Pfam" id="PF13660"/>
    </source>
</evidence>
<reference evidence="4" key="1">
    <citation type="submission" date="2016-10" db="EMBL/GenBank/DDBJ databases">
        <authorList>
            <person name="Varghese N."/>
            <person name="Submissions S."/>
        </authorList>
    </citation>
    <scope>NUCLEOTIDE SEQUENCE [LARGE SCALE GENOMIC DNA]</scope>
    <source>
        <strain evidence="4">DSM 26348</strain>
    </source>
</reference>
<dbReference type="GO" id="GO:0008887">
    <property type="term" value="F:glycerate kinase activity"/>
    <property type="evidence" value="ECO:0007669"/>
    <property type="project" value="InterPro"/>
</dbReference>
<evidence type="ECO:0000313" key="4">
    <source>
        <dbReference type="Proteomes" id="UP000199518"/>
    </source>
</evidence>
<dbReference type="Gene3D" id="3.40.50.10180">
    <property type="entry name" value="Glycerate kinase, MOFRL-like N-terminal domain"/>
    <property type="match status" value="1"/>
</dbReference>
<dbReference type="Pfam" id="PF13660">
    <property type="entry name" value="DUF4147"/>
    <property type="match status" value="1"/>
</dbReference>
<dbReference type="Gene3D" id="3.40.1480.10">
    <property type="entry name" value="MOFRL domain"/>
    <property type="match status" value="1"/>
</dbReference>
<dbReference type="InterPro" id="IPR037035">
    <property type="entry name" value="GK-like_C_sf"/>
</dbReference>
<evidence type="ECO:0000313" key="3">
    <source>
        <dbReference type="EMBL" id="SFI40486.1"/>
    </source>
</evidence>
<proteinExistence type="predicted"/>
<feature type="domain" description="MOFRL" evidence="1">
    <location>
        <begin position="338"/>
        <end position="448"/>
    </location>
</feature>
<gene>
    <name evidence="3" type="ORF">SAMN05421753_108233</name>
</gene>
<dbReference type="InterPro" id="IPR039760">
    <property type="entry name" value="MOFRL_protein"/>
</dbReference>
<dbReference type="RefSeq" id="WP_092050591.1">
    <property type="nucleotide sequence ID" value="NZ_FOQD01000008.1"/>
</dbReference>
<protein>
    <submittedName>
        <fullName evidence="3">Hydroxypyruvate reductase</fullName>
    </submittedName>
</protein>
<dbReference type="InterPro" id="IPR025286">
    <property type="entry name" value="MOFRL_assoc_dom"/>
</dbReference>
<dbReference type="OrthoDB" id="9766552at2"/>
<dbReference type="PANTHER" id="PTHR12227">
    <property type="entry name" value="GLYCERATE KINASE"/>
    <property type="match status" value="1"/>
</dbReference>
<keyword evidence="4" id="KW-1185">Reference proteome</keyword>
<feature type="domain" description="MOFRL-associated" evidence="2">
    <location>
        <begin position="15"/>
        <end position="259"/>
    </location>
</feature>
<dbReference type="Pfam" id="PF05161">
    <property type="entry name" value="MOFRL"/>
    <property type="match status" value="1"/>
</dbReference>
<dbReference type="GO" id="GO:0005737">
    <property type="term" value="C:cytoplasm"/>
    <property type="evidence" value="ECO:0007669"/>
    <property type="project" value="TreeGrafter"/>
</dbReference>
<dbReference type="InterPro" id="IPR007835">
    <property type="entry name" value="MOFRL"/>
</dbReference>
<dbReference type="Proteomes" id="UP000199518">
    <property type="component" value="Unassembled WGS sequence"/>
</dbReference>
<dbReference type="EMBL" id="FOQD01000008">
    <property type="protein sequence ID" value="SFI40486.1"/>
    <property type="molecule type" value="Genomic_DNA"/>
</dbReference>
<dbReference type="PANTHER" id="PTHR12227:SF0">
    <property type="entry name" value="GLYCERATE KINASE"/>
    <property type="match status" value="1"/>
</dbReference>
<dbReference type="InterPro" id="IPR038614">
    <property type="entry name" value="GK_N_sf"/>
</dbReference>
<evidence type="ECO:0000259" key="1">
    <source>
        <dbReference type="Pfam" id="PF05161"/>
    </source>
</evidence>
<dbReference type="AlphaFoldDB" id="A0A1I3HXK8"/>